<proteinExistence type="predicted"/>
<evidence type="ECO:0000313" key="1">
    <source>
        <dbReference type="EMBL" id="SBW10370.1"/>
    </source>
</evidence>
<name>A0A212KF61_9FIRM</name>
<reference evidence="1" key="1">
    <citation type="submission" date="2016-04" db="EMBL/GenBank/DDBJ databases">
        <authorList>
            <person name="Evans L.H."/>
            <person name="Alamgir A."/>
            <person name="Owens N."/>
            <person name="Weber N.D."/>
            <person name="Virtaneva K."/>
            <person name="Barbian K."/>
            <person name="Babar A."/>
            <person name="Rosenke K."/>
        </authorList>
    </citation>
    <scope>NUCLEOTIDE SEQUENCE</scope>
    <source>
        <strain evidence="1">86</strain>
    </source>
</reference>
<gene>
    <name evidence="1" type="ORF">KL86CLO1_12915</name>
</gene>
<organism evidence="1">
    <name type="scientific">uncultured Eubacteriales bacterium</name>
    <dbReference type="NCBI Taxonomy" id="172733"/>
    <lineage>
        <taxon>Bacteria</taxon>
        <taxon>Bacillati</taxon>
        <taxon>Bacillota</taxon>
        <taxon>Clostridia</taxon>
        <taxon>Eubacteriales</taxon>
        <taxon>environmental samples</taxon>
    </lineage>
</organism>
<dbReference type="AlphaFoldDB" id="A0A212KF61"/>
<protein>
    <submittedName>
        <fullName evidence="1">Uncharacterized protein</fullName>
    </submittedName>
</protein>
<sequence length="124" mass="13694">MEKAIAMTACGGLLVYDLGPLPPAGEGCVLELSLTLEQVRPETRTAVALTLTELDGRDMEYPRGMRTLLVPAHHDEGPRDVTVQNIRFLLPCELSVGGPEGRRFRVRYERQCIDCPAVCELTQV</sequence>
<accession>A0A212KF61</accession>
<dbReference type="EMBL" id="FLUN01000001">
    <property type="protein sequence ID" value="SBW10370.1"/>
    <property type="molecule type" value="Genomic_DNA"/>
</dbReference>